<keyword evidence="2" id="KW-1185">Reference proteome</keyword>
<dbReference type="PANTHER" id="PTHR10562">
    <property type="entry name" value="SMALL UBIQUITIN-RELATED MODIFIER"/>
    <property type="match status" value="1"/>
</dbReference>
<accession>A0A1R3IZC7</accession>
<protein>
    <recommendedName>
        <fullName evidence="3">Rad60/SUMO-like domain-containing protein</fullName>
    </recommendedName>
</protein>
<evidence type="ECO:0000313" key="2">
    <source>
        <dbReference type="Proteomes" id="UP000187203"/>
    </source>
</evidence>
<sequence length="224" mass="25819">MSQQRAGENIDMSLQHFGGAQKSTLITLVQGHGEIGEQIFLQVQGIHDYYCFWMFPMSRLDDLMRNYAQCADLPLNSLRFHYNGDEIQHPSLTPNCLKMKNGDTINVTQWLPTRVMIDSRTFIESPNRIVLPCGDEEKPIYLQVVVNGKTIDDKVNYCIGRNTPLDCLLLDFAARFYEFYNHTIMFRTSVHLRPVRKEDTADNIMLEDGDMILMWTTMPSSVDV</sequence>
<dbReference type="CDD" id="cd01763">
    <property type="entry name" value="Ubl_SUMO_like"/>
    <property type="match status" value="1"/>
</dbReference>
<dbReference type="OrthoDB" id="442921at2759"/>
<gene>
    <name evidence="1" type="ORF">COLO4_20522</name>
</gene>
<comment type="caution">
    <text evidence="1">The sequence shown here is derived from an EMBL/GenBank/DDBJ whole genome shotgun (WGS) entry which is preliminary data.</text>
</comment>
<dbReference type="Gene3D" id="3.10.20.90">
    <property type="entry name" value="Phosphatidylinositol 3-kinase Catalytic Subunit, Chain A, domain 1"/>
    <property type="match status" value="2"/>
</dbReference>
<dbReference type="InterPro" id="IPR029071">
    <property type="entry name" value="Ubiquitin-like_domsf"/>
</dbReference>
<evidence type="ECO:0000313" key="1">
    <source>
        <dbReference type="EMBL" id="OMO87949.1"/>
    </source>
</evidence>
<name>A0A1R3IZC7_9ROSI</name>
<dbReference type="Proteomes" id="UP000187203">
    <property type="component" value="Unassembled WGS sequence"/>
</dbReference>
<dbReference type="EMBL" id="AWUE01017222">
    <property type="protein sequence ID" value="OMO87949.1"/>
    <property type="molecule type" value="Genomic_DNA"/>
</dbReference>
<proteinExistence type="predicted"/>
<evidence type="ECO:0008006" key="3">
    <source>
        <dbReference type="Google" id="ProtNLM"/>
    </source>
</evidence>
<organism evidence="1 2">
    <name type="scientific">Corchorus olitorius</name>
    <dbReference type="NCBI Taxonomy" id="93759"/>
    <lineage>
        <taxon>Eukaryota</taxon>
        <taxon>Viridiplantae</taxon>
        <taxon>Streptophyta</taxon>
        <taxon>Embryophyta</taxon>
        <taxon>Tracheophyta</taxon>
        <taxon>Spermatophyta</taxon>
        <taxon>Magnoliopsida</taxon>
        <taxon>eudicotyledons</taxon>
        <taxon>Gunneridae</taxon>
        <taxon>Pentapetalae</taxon>
        <taxon>rosids</taxon>
        <taxon>malvids</taxon>
        <taxon>Malvales</taxon>
        <taxon>Malvaceae</taxon>
        <taxon>Grewioideae</taxon>
        <taxon>Apeibeae</taxon>
        <taxon>Corchorus</taxon>
    </lineage>
</organism>
<reference evidence="2" key="1">
    <citation type="submission" date="2013-09" db="EMBL/GenBank/DDBJ databases">
        <title>Corchorus olitorius genome sequencing.</title>
        <authorList>
            <person name="Alam M."/>
            <person name="Haque M.S."/>
            <person name="Islam M.S."/>
            <person name="Emdad E.M."/>
            <person name="Islam M.M."/>
            <person name="Ahmed B."/>
            <person name="Halim A."/>
            <person name="Hossen Q.M.M."/>
            <person name="Hossain M.Z."/>
            <person name="Ahmed R."/>
            <person name="Khan M.M."/>
            <person name="Islam R."/>
            <person name="Rashid M.M."/>
            <person name="Khan S.A."/>
            <person name="Rahman M.S."/>
            <person name="Alam M."/>
            <person name="Yahiya A.S."/>
            <person name="Khan M.S."/>
            <person name="Azam M.S."/>
            <person name="Haque T."/>
            <person name="Lashkar M.Z.H."/>
            <person name="Akhand A.I."/>
            <person name="Morshed G."/>
            <person name="Roy S."/>
            <person name="Uddin K.S."/>
            <person name="Rabeya T."/>
            <person name="Hossain A.S."/>
            <person name="Chowdhury A."/>
            <person name="Snigdha A.R."/>
            <person name="Mortoza M.S."/>
            <person name="Matin S.A."/>
            <person name="Hoque S.M.E."/>
            <person name="Islam M.K."/>
            <person name="Roy D.K."/>
            <person name="Haider R."/>
            <person name="Moosa M.M."/>
            <person name="Elias S.M."/>
            <person name="Hasan A.M."/>
            <person name="Jahan S."/>
            <person name="Shafiuddin M."/>
            <person name="Mahmood N."/>
            <person name="Shommy N.S."/>
        </authorList>
    </citation>
    <scope>NUCLEOTIDE SEQUENCE [LARGE SCALE GENOMIC DNA]</scope>
    <source>
        <strain evidence="2">cv. O-4</strain>
    </source>
</reference>
<dbReference type="SUPFAM" id="SSF54236">
    <property type="entry name" value="Ubiquitin-like"/>
    <property type="match status" value="1"/>
</dbReference>
<dbReference type="AlphaFoldDB" id="A0A1R3IZC7"/>